<accession>A0A2M6YTC3</accession>
<dbReference type="EMBL" id="PEWY01000129">
    <property type="protein sequence ID" value="PIU36715.1"/>
    <property type="molecule type" value="Genomic_DNA"/>
</dbReference>
<reference evidence="2" key="1">
    <citation type="submission" date="2017-09" db="EMBL/GenBank/DDBJ databases">
        <title>Depth-based differentiation of microbial function through sediment-hosted aquifers and enrichment of novel symbionts in the deep terrestrial subsurface.</title>
        <authorList>
            <person name="Probst A.J."/>
            <person name="Ladd B."/>
            <person name="Jarett J.K."/>
            <person name="Geller-Mcgrath D.E."/>
            <person name="Sieber C.M.K."/>
            <person name="Emerson J.B."/>
            <person name="Anantharaman K."/>
            <person name="Thomas B.C."/>
            <person name="Malmstrom R."/>
            <person name="Stieglmeier M."/>
            <person name="Klingl A."/>
            <person name="Woyke T."/>
            <person name="Ryan C.M."/>
            <person name="Banfield J.F."/>
        </authorList>
    </citation>
    <scope>NUCLEOTIDE SEQUENCE [LARGE SCALE GENOMIC DNA]</scope>
</reference>
<proteinExistence type="predicted"/>
<name>A0A2M6YTC3_9BACT</name>
<evidence type="ECO:0000313" key="2">
    <source>
        <dbReference type="Proteomes" id="UP000230184"/>
    </source>
</evidence>
<gene>
    <name evidence="1" type="ORF">COT02_04540</name>
</gene>
<evidence type="ECO:0000313" key="1">
    <source>
        <dbReference type="EMBL" id="PIU36715.1"/>
    </source>
</evidence>
<comment type="caution">
    <text evidence="1">The sequence shown here is derived from an EMBL/GenBank/DDBJ whole genome shotgun (WGS) entry which is preliminary data.</text>
</comment>
<organism evidence="1 2">
    <name type="scientific">Candidatus Roizmanbacteria bacterium CG07_land_8_20_14_0_80_34_15</name>
    <dbReference type="NCBI Taxonomy" id="1974849"/>
    <lineage>
        <taxon>Bacteria</taxon>
        <taxon>Candidatus Roizmaniibacteriota</taxon>
    </lineage>
</organism>
<dbReference type="GO" id="GO:0016301">
    <property type="term" value="F:kinase activity"/>
    <property type="evidence" value="ECO:0007669"/>
    <property type="project" value="UniProtKB-KW"/>
</dbReference>
<keyword evidence="1" id="KW-0808">Transferase</keyword>
<keyword evidence="1" id="KW-0418">Kinase</keyword>
<protein>
    <submittedName>
        <fullName evidence="1">Aspartate kinase</fullName>
    </submittedName>
</protein>
<sequence>MITIPEIVEKIIKKSSFLEEGLSKKIINLSALSRIIKPEIEKELYKKVENGAIIMALKRLSNNLDHKSNIKKIFTNAPDMIVRSNLIEYTLANSSSLIPKHQKLLEIINRQKEFFSTITEGVFETTLIVSLELENSIKKIYQDEKVIFKVNNLSSITIRLPKENIGLSGVYYFILKPLAWEGINILEVVSTTHEITLIFGEKNIDQAFLNLKNLFNK</sequence>
<dbReference type="Proteomes" id="UP000230184">
    <property type="component" value="Unassembled WGS sequence"/>
</dbReference>
<dbReference type="AlphaFoldDB" id="A0A2M6YTC3"/>